<sequence length="859" mass="91168">MDPSQVDIRTFYPYTPNEVKHRKRTTRAQLKVLEGVYKYDTKPNASLRKKLAAELDMTPRGVQVWFQNRRAKTKQQAKKAEAAKGSPSDPSTSATAAAAAAAAASNPPIAPRPTEDAADDDNDDPDEPCALAPPSPKQSEDAAPENAATTDGTVPASSNANPNATAAPPWPLPSLGPQLGQRLLPRSPRRLPLLLPPPRPQSAVPIPRIMRTVPTFVFPPTRPLPPPPTRTTTSRPPTFTRSDAPLSLRPYHPRPGNTLGMLSTLRRRGGYDPNIRRRSTDMGGHRIVAHPYISVAQSANGPHNIYADGDDPAPARRPMLMQRMTTPYAPNHHSQGTQAMHSPQVHPQHAHSQPILSSQAQQQRAQHLGQQRQHYDISPIQVSISHSQGYNQPPNHPGSHGYDLFAPRHSIDGSALGLSQAHAQMSMGLSPLHSAPGAGMDNDAFSMGLGMSSHYAVSQRPLPATIPGPLPSPNYQFGNPFAPAANDSSSSSSMSNSASGTPPNGASPPLLSLRRTSESALSDGDTEESSGAPLSRFGSIASINGSEASWTSAYVSDGAAEGEEGDGSASRKMSCRSANDTDGIGHTFSASEFLGMFSGLDVGSNGGTPAPHGIQESHPLRQSRSSSHLSPNAFVPHHMQASAHTPPDSMGADQQQQQQHIHMQAPSDADGYPSPSSASTVSAGSNHGNGGSHSHTISHDTTPSHTTAGNGNGGHLQQQGANSMRNHSSSELAYALQGEPEPARGYQQHPQAGAKEELQYPMYVSQEASETDAGDAAAYGYAQEQGHHDAREYAKAPMGHFPTLYEGYVYPHGSANDQIPEEDASAMSEAYAAGAIELSHMCVPASEGVHFMGGYMQYS</sequence>
<gene>
    <name evidence="8" type="ORF">ONZ51_g9518</name>
</gene>
<evidence type="ECO:0000256" key="3">
    <source>
        <dbReference type="ARBA" id="ARBA00023242"/>
    </source>
</evidence>
<evidence type="ECO:0000256" key="5">
    <source>
        <dbReference type="RuleBase" id="RU000682"/>
    </source>
</evidence>
<name>A0AAD7TL66_9APHY</name>
<feature type="region of interest" description="Disordered" evidence="6">
    <location>
        <begin position="329"/>
        <end position="373"/>
    </location>
</feature>
<evidence type="ECO:0000256" key="6">
    <source>
        <dbReference type="SAM" id="MobiDB-lite"/>
    </source>
</evidence>
<feature type="compositionally biased region" description="Polar residues" evidence="6">
    <location>
        <begin position="620"/>
        <end position="630"/>
    </location>
</feature>
<feature type="region of interest" description="Disordered" evidence="6">
    <location>
        <begin position="604"/>
        <end position="730"/>
    </location>
</feature>
<dbReference type="PROSITE" id="PS50071">
    <property type="entry name" value="HOMEOBOX_2"/>
    <property type="match status" value="1"/>
</dbReference>
<organism evidence="8 9">
    <name type="scientific">Trametes cubensis</name>
    <dbReference type="NCBI Taxonomy" id="1111947"/>
    <lineage>
        <taxon>Eukaryota</taxon>
        <taxon>Fungi</taxon>
        <taxon>Dikarya</taxon>
        <taxon>Basidiomycota</taxon>
        <taxon>Agaricomycotina</taxon>
        <taxon>Agaricomycetes</taxon>
        <taxon>Polyporales</taxon>
        <taxon>Polyporaceae</taxon>
        <taxon>Trametes</taxon>
    </lineage>
</organism>
<dbReference type="PANTHER" id="PTHR24324">
    <property type="entry name" value="HOMEOBOX PROTEIN HHEX"/>
    <property type="match status" value="1"/>
</dbReference>
<keyword evidence="1 4" id="KW-0238">DNA-binding</keyword>
<feature type="compositionally biased region" description="Low complexity" evidence="6">
    <location>
        <begin position="356"/>
        <end position="372"/>
    </location>
</feature>
<keyword evidence="3 4" id="KW-0539">Nucleus</keyword>
<evidence type="ECO:0000256" key="4">
    <source>
        <dbReference type="PROSITE-ProRule" id="PRU00108"/>
    </source>
</evidence>
<comment type="caution">
    <text evidence="8">The sequence shown here is derived from an EMBL/GenBank/DDBJ whole genome shotgun (WGS) entry which is preliminary data.</text>
</comment>
<dbReference type="InterPro" id="IPR051000">
    <property type="entry name" value="Homeobox_DNA-bind_prot"/>
</dbReference>
<accession>A0AAD7TL66</accession>
<feature type="compositionally biased region" description="Low complexity" evidence="6">
    <location>
        <begin position="488"/>
        <end position="499"/>
    </location>
</feature>
<feature type="region of interest" description="Disordered" evidence="6">
    <location>
        <begin position="217"/>
        <end position="279"/>
    </location>
</feature>
<evidence type="ECO:0000259" key="7">
    <source>
        <dbReference type="PROSITE" id="PS50071"/>
    </source>
</evidence>
<feature type="region of interest" description="Disordered" evidence="6">
    <location>
        <begin position="464"/>
        <end position="538"/>
    </location>
</feature>
<dbReference type="GO" id="GO:0030154">
    <property type="term" value="P:cell differentiation"/>
    <property type="evidence" value="ECO:0007669"/>
    <property type="project" value="TreeGrafter"/>
</dbReference>
<feature type="region of interest" description="Disordered" evidence="6">
    <location>
        <begin position="68"/>
        <end position="183"/>
    </location>
</feature>
<evidence type="ECO:0000313" key="8">
    <source>
        <dbReference type="EMBL" id="KAJ8468631.1"/>
    </source>
</evidence>
<dbReference type="SUPFAM" id="SSF46689">
    <property type="entry name" value="Homeodomain-like"/>
    <property type="match status" value="1"/>
</dbReference>
<evidence type="ECO:0000256" key="2">
    <source>
        <dbReference type="ARBA" id="ARBA00023155"/>
    </source>
</evidence>
<evidence type="ECO:0000313" key="9">
    <source>
        <dbReference type="Proteomes" id="UP001215151"/>
    </source>
</evidence>
<keyword evidence="2 4" id="KW-0371">Homeobox</keyword>
<reference evidence="8" key="1">
    <citation type="submission" date="2022-11" db="EMBL/GenBank/DDBJ databases">
        <title>Genome Sequence of Cubamyces cubensis.</title>
        <authorList>
            <person name="Buettner E."/>
        </authorList>
    </citation>
    <scope>NUCLEOTIDE SEQUENCE</scope>
    <source>
        <strain evidence="8">MPL-01</strain>
    </source>
</reference>
<dbReference type="Proteomes" id="UP001215151">
    <property type="component" value="Unassembled WGS sequence"/>
</dbReference>
<dbReference type="GO" id="GO:0000981">
    <property type="term" value="F:DNA-binding transcription factor activity, RNA polymerase II-specific"/>
    <property type="evidence" value="ECO:0007669"/>
    <property type="project" value="InterPro"/>
</dbReference>
<comment type="subcellular location">
    <subcellularLocation>
        <location evidence="4 5">Nucleus</location>
    </subcellularLocation>
</comment>
<dbReference type="InterPro" id="IPR017970">
    <property type="entry name" value="Homeobox_CS"/>
</dbReference>
<feature type="domain" description="Homeobox" evidence="7">
    <location>
        <begin position="16"/>
        <end position="76"/>
    </location>
</feature>
<feature type="compositionally biased region" description="Low complexity" evidence="6">
    <location>
        <begin position="83"/>
        <end position="107"/>
    </location>
</feature>
<protein>
    <recommendedName>
        <fullName evidence="7">Homeobox domain-containing protein</fullName>
    </recommendedName>
</protein>
<feature type="compositionally biased region" description="Low complexity" evidence="6">
    <location>
        <begin position="673"/>
        <end position="686"/>
    </location>
</feature>
<dbReference type="EMBL" id="JAPEVG010000327">
    <property type="protein sequence ID" value="KAJ8468631.1"/>
    <property type="molecule type" value="Genomic_DNA"/>
</dbReference>
<dbReference type="InterPro" id="IPR001356">
    <property type="entry name" value="HD"/>
</dbReference>
<dbReference type="GO" id="GO:0000978">
    <property type="term" value="F:RNA polymerase II cis-regulatory region sequence-specific DNA binding"/>
    <property type="evidence" value="ECO:0007669"/>
    <property type="project" value="TreeGrafter"/>
</dbReference>
<feature type="compositionally biased region" description="Low complexity" evidence="6">
    <location>
        <begin position="230"/>
        <end position="242"/>
    </location>
</feature>
<dbReference type="SMART" id="SM00389">
    <property type="entry name" value="HOX"/>
    <property type="match status" value="1"/>
</dbReference>
<dbReference type="GO" id="GO:0005634">
    <property type="term" value="C:nucleus"/>
    <property type="evidence" value="ECO:0007669"/>
    <property type="project" value="UniProtKB-SubCell"/>
</dbReference>
<feature type="compositionally biased region" description="Acidic residues" evidence="6">
    <location>
        <begin position="116"/>
        <end position="127"/>
    </location>
</feature>
<dbReference type="Gene3D" id="1.10.10.60">
    <property type="entry name" value="Homeodomain-like"/>
    <property type="match status" value="1"/>
</dbReference>
<dbReference type="AlphaFoldDB" id="A0AAD7TL66"/>
<dbReference type="InterPro" id="IPR009057">
    <property type="entry name" value="Homeodomain-like_sf"/>
</dbReference>
<feature type="compositionally biased region" description="Low complexity" evidence="6">
    <location>
        <begin position="155"/>
        <end position="167"/>
    </location>
</feature>
<dbReference type="CDD" id="cd00086">
    <property type="entry name" value="homeodomain"/>
    <property type="match status" value="1"/>
</dbReference>
<dbReference type="Pfam" id="PF00046">
    <property type="entry name" value="Homeodomain"/>
    <property type="match status" value="1"/>
</dbReference>
<evidence type="ECO:0000256" key="1">
    <source>
        <dbReference type="ARBA" id="ARBA00023125"/>
    </source>
</evidence>
<feature type="compositionally biased region" description="Polar residues" evidence="6">
    <location>
        <begin position="332"/>
        <end position="341"/>
    </location>
</feature>
<feature type="DNA-binding region" description="Homeobox" evidence="4">
    <location>
        <begin position="18"/>
        <end position="77"/>
    </location>
</feature>
<dbReference type="PROSITE" id="PS00027">
    <property type="entry name" value="HOMEOBOX_1"/>
    <property type="match status" value="1"/>
</dbReference>
<dbReference type="PANTHER" id="PTHR24324:SF9">
    <property type="entry name" value="HOMEOBOX DOMAIN-CONTAINING PROTEIN"/>
    <property type="match status" value="1"/>
</dbReference>
<feature type="compositionally biased region" description="Pro residues" evidence="6">
    <location>
        <begin position="220"/>
        <end position="229"/>
    </location>
</feature>
<proteinExistence type="predicted"/>
<keyword evidence="9" id="KW-1185">Reference proteome</keyword>